<comment type="caution">
    <text evidence="1">The sequence shown here is derived from an EMBL/GenBank/DDBJ whole genome shotgun (WGS) entry which is preliminary data.</text>
</comment>
<protein>
    <recommendedName>
        <fullName evidence="2">DUF4143 domain-containing protein</fullName>
    </recommendedName>
</protein>
<gene>
    <name evidence="1" type="ORF">S06H3_31128</name>
</gene>
<evidence type="ECO:0000313" key="1">
    <source>
        <dbReference type="EMBL" id="GAI19579.1"/>
    </source>
</evidence>
<organism evidence="1">
    <name type="scientific">marine sediment metagenome</name>
    <dbReference type="NCBI Taxonomy" id="412755"/>
    <lineage>
        <taxon>unclassified sequences</taxon>
        <taxon>metagenomes</taxon>
        <taxon>ecological metagenomes</taxon>
    </lineage>
</organism>
<accession>X1NLM0</accession>
<name>X1NLM0_9ZZZZ</name>
<evidence type="ECO:0008006" key="2">
    <source>
        <dbReference type="Google" id="ProtNLM"/>
    </source>
</evidence>
<sequence>FIVKDKDGLVPIEVKFQKKANIPISIRNFNKNYADKIDYNIIVTLDKLDFQSNTYFIPVLLLPFVRFDK</sequence>
<feature type="non-terminal residue" evidence="1">
    <location>
        <position position="1"/>
    </location>
</feature>
<proteinExistence type="predicted"/>
<dbReference type="EMBL" id="BARV01018399">
    <property type="protein sequence ID" value="GAI19579.1"/>
    <property type="molecule type" value="Genomic_DNA"/>
</dbReference>
<dbReference type="AlphaFoldDB" id="X1NLM0"/>
<reference evidence="1" key="1">
    <citation type="journal article" date="2014" name="Front. Microbiol.">
        <title>High frequency of phylogenetically diverse reductive dehalogenase-homologous genes in deep subseafloor sedimentary metagenomes.</title>
        <authorList>
            <person name="Kawai M."/>
            <person name="Futagami T."/>
            <person name="Toyoda A."/>
            <person name="Takaki Y."/>
            <person name="Nishi S."/>
            <person name="Hori S."/>
            <person name="Arai W."/>
            <person name="Tsubouchi T."/>
            <person name="Morono Y."/>
            <person name="Uchiyama I."/>
            <person name="Ito T."/>
            <person name="Fujiyama A."/>
            <person name="Inagaki F."/>
            <person name="Takami H."/>
        </authorList>
    </citation>
    <scope>NUCLEOTIDE SEQUENCE</scope>
    <source>
        <strain evidence="1">Expedition CK06-06</strain>
    </source>
</reference>